<dbReference type="Proteomes" id="UP001499990">
    <property type="component" value="Unassembled WGS sequence"/>
</dbReference>
<protein>
    <submittedName>
        <fullName evidence="6">DUF4349 domain-containing protein</fullName>
    </submittedName>
</protein>
<organism evidence="6 7">
    <name type="scientific">Streptomyces sannanensis</name>
    <dbReference type="NCBI Taxonomy" id="285536"/>
    <lineage>
        <taxon>Bacteria</taxon>
        <taxon>Bacillati</taxon>
        <taxon>Actinomycetota</taxon>
        <taxon>Actinomycetes</taxon>
        <taxon>Kitasatosporales</taxon>
        <taxon>Streptomycetaceae</taxon>
        <taxon>Streptomyces</taxon>
    </lineage>
</organism>
<dbReference type="InterPro" id="IPR025645">
    <property type="entry name" value="DUF4349"/>
</dbReference>
<feature type="region of interest" description="Disordered" evidence="2">
    <location>
        <begin position="34"/>
        <end position="80"/>
    </location>
</feature>
<feature type="transmembrane region" description="Helical" evidence="3">
    <location>
        <begin position="270"/>
        <end position="295"/>
    </location>
</feature>
<keyword evidence="3" id="KW-0472">Membrane</keyword>
<reference evidence="7" key="1">
    <citation type="journal article" date="2019" name="Int. J. Syst. Evol. Microbiol.">
        <title>The Global Catalogue of Microorganisms (GCM) 10K type strain sequencing project: providing services to taxonomists for standard genome sequencing and annotation.</title>
        <authorList>
            <consortium name="The Broad Institute Genomics Platform"/>
            <consortium name="The Broad Institute Genome Sequencing Center for Infectious Disease"/>
            <person name="Wu L."/>
            <person name="Ma J."/>
        </authorList>
    </citation>
    <scope>NUCLEOTIDE SEQUENCE [LARGE SCALE GENOMIC DNA]</scope>
    <source>
        <strain evidence="7">JCM 9651</strain>
    </source>
</reference>
<evidence type="ECO:0000256" key="2">
    <source>
        <dbReference type="SAM" id="MobiDB-lite"/>
    </source>
</evidence>
<keyword evidence="7" id="KW-1185">Reference proteome</keyword>
<feature type="chain" id="PRO_5045981656" evidence="4">
    <location>
        <begin position="29"/>
        <end position="329"/>
    </location>
</feature>
<feature type="signal peptide" evidence="4">
    <location>
        <begin position="1"/>
        <end position="28"/>
    </location>
</feature>
<keyword evidence="4" id="KW-0732">Signal</keyword>
<evidence type="ECO:0000256" key="3">
    <source>
        <dbReference type="SAM" id="Phobius"/>
    </source>
</evidence>
<dbReference type="EMBL" id="BAAAYL010000001">
    <property type="protein sequence ID" value="GAA3376917.1"/>
    <property type="molecule type" value="Genomic_DNA"/>
</dbReference>
<evidence type="ECO:0000313" key="7">
    <source>
        <dbReference type="Proteomes" id="UP001499990"/>
    </source>
</evidence>
<keyword evidence="3" id="KW-0812">Transmembrane</keyword>
<gene>
    <name evidence="6" type="ORF">GCM10020367_50510</name>
</gene>
<keyword evidence="1" id="KW-0175">Coiled coil</keyword>
<dbReference type="PROSITE" id="PS51257">
    <property type="entry name" value="PROKAR_LIPOPROTEIN"/>
    <property type="match status" value="1"/>
</dbReference>
<feature type="coiled-coil region" evidence="1">
    <location>
        <begin position="200"/>
        <end position="227"/>
    </location>
</feature>
<keyword evidence="3" id="KW-1133">Transmembrane helix</keyword>
<evidence type="ECO:0000256" key="4">
    <source>
        <dbReference type="SAM" id="SignalP"/>
    </source>
</evidence>
<evidence type="ECO:0000313" key="6">
    <source>
        <dbReference type="EMBL" id="GAA3376917.1"/>
    </source>
</evidence>
<feature type="region of interest" description="Disordered" evidence="2">
    <location>
        <begin position="304"/>
        <end position="329"/>
    </location>
</feature>
<feature type="compositionally biased region" description="Low complexity" evidence="2">
    <location>
        <begin position="44"/>
        <end position="62"/>
    </location>
</feature>
<evidence type="ECO:0000259" key="5">
    <source>
        <dbReference type="Pfam" id="PF14257"/>
    </source>
</evidence>
<comment type="caution">
    <text evidence="6">The sequence shown here is derived from an EMBL/GenBank/DDBJ whole genome shotgun (WGS) entry which is preliminary data.</text>
</comment>
<feature type="domain" description="DUF4349" evidence="5">
    <location>
        <begin position="85"/>
        <end position="293"/>
    </location>
</feature>
<accession>A0ABP6SHR4</accession>
<evidence type="ECO:0000256" key="1">
    <source>
        <dbReference type="SAM" id="Coils"/>
    </source>
</evidence>
<proteinExistence type="predicted"/>
<sequence length="329" mass="34400">MMRAVRTSRRGPRTALAAVLLTATLAIAGCGANDVGSEKSLTDGSAADSKGGSGAHGAPPAGERQAPQPGDGAARAQKPVKVAPQLIRTAEISVQVDDASKALAKARTVALSAGGFVGNESTERDDEGHVASTVVLRVPQDQYDSVLAKLSGTGKLLSRSSEAKDVTDQVVDVDSRVRTQRASVARVQEMMGRATKLSDVVTLEGELSRRQAELEALLAQQASLKDRTGMATISLALSETEPLAEETEGDPGFLDALGGGWDAFLTTVKWIAVVLGAVLPFAAALALLFALWRLLVRPRLPKRTAPVPAQANPGNPGLPRYVPTEEEQD</sequence>
<dbReference type="Pfam" id="PF14257">
    <property type="entry name" value="DUF4349"/>
    <property type="match status" value="1"/>
</dbReference>
<name>A0ABP6SHR4_9ACTN</name>